<feature type="transmembrane region" description="Helical" evidence="5">
    <location>
        <begin position="7"/>
        <end position="31"/>
    </location>
</feature>
<protein>
    <recommendedName>
        <fullName evidence="8">Isoprenylcysteine carboxylmethyltransferase family protein</fullName>
    </recommendedName>
</protein>
<dbReference type="Proteomes" id="UP000680038">
    <property type="component" value="Unassembled WGS sequence"/>
</dbReference>
<name>A0A916NMD5_9BACT</name>
<reference evidence="6" key="1">
    <citation type="submission" date="2021-04" db="EMBL/GenBank/DDBJ databases">
        <authorList>
            <person name="Rodrigo-Torres L."/>
            <person name="Arahal R. D."/>
            <person name="Lucena T."/>
        </authorList>
    </citation>
    <scope>NUCLEOTIDE SEQUENCE</scope>
    <source>
        <strain evidence="6">CECT 9275</strain>
    </source>
</reference>
<proteinExistence type="predicted"/>
<dbReference type="Gene3D" id="1.20.120.1630">
    <property type="match status" value="1"/>
</dbReference>
<keyword evidence="3 5" id="KW-1133">Transmembrane helix</keyword>
<gene>
    <name evidence="6" type="ORF">DYBT9275_03702</name>
</gene>
<dbReference type="Pfam" id="PF04191">
    <property type="entry name" value="PEMT"/>
    <property type="match status" value="1"/>
</dbReference>
<dbReference type="AlphaFoldDB" id="A0A916NMD5"/>
<sequence>MRKLKDMVFVSVQLVLFGLYTFMPSLLTFSVNRVGEIAGGLLALAGLIVILISVYQIRRSLTPFPSPVKNGQLITSGLYRYIRHPIYSGIIMAAAGYGLHTADTIKVIIALFLWLLFYFKSKYEERMLMAFYDDYSRYSSGTYRFFPFL</sequence>
<keyword evidence="2 5" id="KW-0812">Transmembrane</keyword>
<dbReference type="GO" id="GO:0012505">
    <property type="term" value="C:endomembrane system"/>
    <property type="evidence" value="ECO:0007669"/>
    <property type="project" value="UniProtKB-SubCell"/>
</dbReference>
<dbReference type="RefSeq" id="WP_215240162.1">
    <property type="nucleotide sequence ID" value="NZ_CAJRAF010000002.1"/>
</dbReference>
<keyword evidence="4 5" id="KW-0472">Membrane</keyword>
<evidence type="ECO:0000256" key="5">
    <source>
        <dbReference type="SAM" id="Phobius"/>
    </source>
</evidence>
<evidence type="ECO:0000256" key="4">
    <source>
        <dbReference type="ARBA" id="ARBA00023136"/>
    </source>
</evidence>
<keyword evidence="7" id="KW-1185">Reference proteome</keyword>
<evidence type="ECO:0000256" key="3">
    <source>
        <dbReference type="ARBA" id="ARBA00022989"/>
    </source>
</evidence>
<comment type="caution">
    <text evidence="6">The sequence shown here is derived from an EMBL/GenBank/DDBJ whole genome shotgun (WGS) entry which is preliminary data.</text>
</comment>
<evidence type="ECO:0000313" key="6">
    <source>
        <dbReference type="EMBL" id="CAG5006009.1"/>
    </source>
</evidence>
<comment type="subcellular location">
    <subcellularLocation>
        <location evidence="1">Endomembrane system</location>
        <topology evidence="1">Multi-pass membrane protein</topology>
    </subcellularLocation>
</comment>
<dbReference type="InterPro" id="IPR052527">
    <property type="entry name" value="Metal_cation-efflux_comp"/>
</dbReference>
<organism evidence="6 7">
    <name type="scientific">Dyadobacter helix</name>
    <dbReference type="NCBI Taxonomy" id="2822344"/>
    <lineage>
        <taxon>Bacteria</taxon>
        <taxon>Pseudomonadati</taxon>
        <taxon>Bacteroidota</taxon>
        <taxon>Cytophagia</taxon>
        <taxon>Cytophagales</taxon>
        <taxon>Spirosomataceae</taxon>
        <taxon>Dyadobacter</taxon>
    </lineage>
</organism>
<feature type="transmembrane region" description="Helical" evidence="5">
    <location>
        <begin position="104"/>
        <end position="119"/>
    </location>
</feature>
<dbReference type="PANTHER" id="PTHR43847:SF1">
    <property type="entry name" value="BLL3993 PROTEIN"/>
    <property type="match status" value="1"/>
</dbReference>
<feature type="transmembrane region" description="Helical" evidence="5">
    <location>
        <begin position="37"/>
        <end position="57"/>
    </location>
</feature>
<dbReference type="PANTHER" id="PTHR43847">
    <property type="entry name" value="BLL3993 PROTEIN"/>
    <property type="match status" value="1"/>
</dbReference>
<evidence type="ECO:0000256" key="1">
    <source>
        <dbReference type="ARBA" id="ARBA00004127"/>
    </source>
</evidence>
<evidence type="ECO:0008006" key="8">
    <source>
        <dbReference type="Google" id="ProtNLM"/>
    </source>
</evidence>
<accession>A0A916NMD5</accession>
<evidence type="ECO:0000256" key="2">
    <source>
        <dbReference type="ARBA" id="ARBA00022692"/>
    </source>
</evidence>
<dbReference type="EMBL" id="CAJRAF010000002">
    <property type="protein sequence ID" value="CAG5006009.1"/>
    <property type="molecule type" value="Genomic_DNA"/>
</dbReference>
<evidence type="ECO:0000313" key="7">
    <source>
        <dbReference type="Proteomes" id="UP000680038"/>
    </source>
</evidence>
<dbReference type="InterPro" id="IPR007318">
    <property type="entry name" value="Phopholipid_MeTrfase"/>
</dbReference>